<feature type="region of interest" description="Disordered" evidence="2">
    <location>
        <begin position="370"/>
        <end position="416"/>
    </location>
</feature>
<dbReference type="Pfam" id="PF13343">
    <property type="entry name" value="SBP_bac_6"/>
    <property type="match status" value="1"/>
</dbReference>
<reference evidence="3 4" key="1">
    <citation type="submission" date="2016-11" db="EMBL/GenBank/DDBJ databases">
        <authorList>
            <person name="Jaros S."/>
            <person name="Januszkiewicz K."/>
            <person name="Wedrychowicz H."/>
        </authorList>
    </citation>
    <scope>NUCLEOTIDE SEQUENCE [LARGE SCALE GENOMIC DNA]</scope>
    <source>
        <strain evidence="3 4">DSM 21758</strain>
    </source>
</reference>
<evidence type="ECO:0000256" key="1">
    <source>
        <dbReference type="ARBA" id="ARBA00022729"/>
    </source>
</evidence>
<dbReference type="RefSeq" id="WP_072993859.1">
    <property type="nucleotide sequence ID" value="NZ_FQZB01000032.1"/>
</dbReference>
<dbReference type="STRING" id="1121302.SAMN02745163_04530"/>
<dbReference type="EMBL" id="FQZB01000032">
    <property type="protein sequence ID" value="SHK82684.1"/>
    <property type="molecule type" value="Genomic_DNA"/>
</dbReference>
<evidence type="ECO:0000313" key="4">
    <source>
        <dbReference type="Proteomes" id="UP000184310"/>
    </source>
</evidence>
<dbReference type="AlphaFoldDB" id="A0A1M6VMU8"/>
<organism evidence="3 4">
    <name type="scientific">Clostridium cavendishii DSM 21758</name>
    <dbReference type="NCBI Taxonomy" id="1121302"/>
    <lineage>
        <taxon>Bacteria</taxon>
        <taxon>Bacillati</taxon>
        <taxon>Bacillota</taxon>
        <taxon>Clostridia</taxon>
        <taxon>Eubacteriales</taxon>
        <taxon>Clostridiaceae</taxon>
        <taxon>Clostridium</taxon>
    </lineage>
</organism>
<feature type="compositionally biased region" description="Basic and acidic residues" evidence="2">
    <location>
        <begin position="376"/>
        <end position="398"/>
    </location>
</feature>
<evidence type="ECO:0000313" key="3">
    <source>
        <dbReference type="EMBL" id="SHK82684.1"/>
    </source>
</evidence>
<dbReference type="Proteomes" id="UP000184310">
    <property type="component" value="Unassembled WGS sequence"/>
</dbReference>
<dbReference type="SUPFAM" id="SSF53850">
    <property type="entry name" value="Periplasmic binding protein-like II"/>
    <property type="match status" value="1"/>
</dbReference>
<sequence>MKKIITVIISVLVLMFFVTVLENNKSYSNNDISENKLMVYSTYDEQVLKYLKDEFKAKAGIDIDFKVFNTSKDLENTLKKEKGAPNADFILGGDSNLYKRLSSEGLLEKNYPSWCSDIDGKDKDKDGYWYSCSKRILSLFYNSESLKDFPVITDVQSLGNPKYKGLITIEKPEENTTRALVATILYPYYKSDKLEDGFKVLSSIKANIKPEYVDYSKLISSIEAKEAGIGFAEIDKINKAKIKNNTPLTILNSDKQMIMIAEGCAILKNSKNINTAKLFEEFSAGPKVQLELANKFGIIPVHNVALNNSPNNIKDLNNKVINQDEINSNIDSWIERWNALTVEPPKENITNNNKQVIENKTYNQVTENKTYNQATENKKDNKVDNKQQIKTKEDESSKNKNQNSEGEEIDKNQNWE</sequence>
<accession>A0A1M6VMU8</accession>
<dbReference type="OrthoDB" id="179400at2"/>
<gene>
    <name evidence="3" type="ORF">SAMN02745163_04530</name>
</gene>
<keyword evidence="1" id="KW-0732">Signal</keyword>
<dbReference type="PANTHER" id="PTHR30006">
    <property type="entry name" value="THIAMINE-BINDING PERIPLASMIC PROTEIN-RELATED"/>
    <property type="match status" value="1"/>
</dbReference>
<evidence type="ECO:0000256" key="2">
    <source>
        <dbReference type="SAM" id="MobiDB-lite"/>
    </source>
</evidence>
<name>A0A1M6VMU8_9CLOT</name>
<dbReference type="Gene3D" id="3.40.190.10">
    <property type="entry name" value="Periplasmic binding protein-like II"/>
    <property type="match status" value="2"/>
</dbReference>
<proteinExistence type="predicted"/>
<protein>
    <submittedName>
        <fullName evidence="3">Iron(III) transport system substrate-binding protein</fullName>
    </submittedName>
</protein>
<keyword evidence="4" id="KW-1185">Reference proteome</keyword>